<reference evidence="2 3" key="1">
    <citation type="submission" date="2019-09" db="EMBL/GenBank/DDBJ databases">
        <authorList>
            <person name="Cremers G."/>
        </authorList>
    </citation>
    <scope>NUCLEOTIDE SEQUENCE [LARGE SCALE GENOMIC DNA]</scope>
    <source>
        <strain evidence="2">4A</strain>
    </source>
</reference>
<dbReference type="AlphaFoldDB" id="A0A5E6MFX9"/>
<dbReference type="EMBL" id="CABFVA020000120">
    <property type="protein sequence ID" value="VVM08180.1"/>
    <property type="molecule type" value="Genomic_DNA"/>
</dbReference>
<feature type="compositionally biased region" description="Basic and acidic residues" evidence="1">
    <location>
        <begin position="248"/>
        <end position="274"/>
    </location>
</feature>
<accession>A0A5E6MFX9</accession>
<dbReference type="Proteomes" id="UP000334923">
    <property type="component" value="Unassembled WGS sequence"/>
</dbReference>
<feature type="region of interest" description="Disordered" evidence="1">
    <location>
        <begin position="147"/>
        <end position="175"/>
    </location>
</feature>
<proteinExistence type="predicted"/>
<feature type="compositionally biased region" description="Basic and acidic residues" evidence="1">
    <location>
        <begin position="150"/>
        <end position="161"/>
    </location>
</feature>
<gene>
    <name evidence="2" type="ORF">MAMT_02168</name>
</gene>
<evidence type="ECO:0000256" key="1">
    <source>
        <dbReference type="SAM" id="MobiDB-lite"/>
    </source>
</evidence>
<sequence>MEHEVWGAYRMTEALRREEGTVKPMPVRRLLRQIGSLAVDPKPRLSLPAFGQSTFPYLRRGLSVKRPHQVRTIDRTNGSLRGSFTSLVALLESFSCYVLAWKPEPSPIVHGAKLPWAHRSASPACQSYQRSPAAGDRRLTSIRHAFRPNVEPKRESEHGNAAKEGASPDPLGRCGLRRKGAVYSIRRRGDIIRRRMRRDSAGPLDRCVVNDACIAYAVFWKVSRGCRISTHLKLIGVQQHQGIRADFLGESHGPRSRRDERTLAGKNQSDDHVRLGGGSGVDRHPFYLAVGTGTYVTHRGVFERLPDYC</sequence>
<name>A0A5E6MFX9_9BACT</name>
<protein>
    <submittedName>
        <fullName evidence="2">Uncharacterized protein</fullName>
    </submittedName>
</protein>
<evidence type="ECO:0000313" key="2">
    <source>
        <dbReference type="EMBL" id="VVM08180.1"/>
    </source>
</evidence>
<feature type="region of interest" description="Disordered" evidence="1">
    <location>
        <begin position="248"/>
        <end position="275"/>
    </location>
</feature>
<evidence type="ECO:0000313" key="3">
    <source>
        <dbReference type="Proteomes" id="UP000334923"/>
    </source>
</evidence>
<organism evidence="2 3">
    <name type="scientific">Methylacidimicrobium tartarophylax</name>
    <dbReference type="NCBI Taxonomy" id="1041768"/>
    <lineage>
        <taxon>Bacteria</taxon>
        <taxon>Pseudomonadati</taxon>
        <taxon>Verrucomicrobiota</taxon>
        <taxon>Methylacidimicrobium</taxon>
    </lineage>
</organism>
<keyword evidence="3" id="KW-1185">Reference proteome</keyword>